<evidence type="ECO:0000256" key="7">
    <source>
        <dbReference type="ARBA" id="ARBA00023008"/>
    </source>
</evidence>
<dbReference type="FunFam" id="3.30.70.100:FF:000038">
    <property type="entry name" value="Superoxide dismutase 1 copper chaperone"/>
    <property type="match status" value="1"/>
</dbReference>
<accession>A0AAV5QKG6</accession>
<dbReference type="EMBL" id="BTFZ01000004">
    <property type="protein sequence ID" value="GMM34904.1"/>
    <property type="molecule type" value="Genomic_DNA"/>
</dbReference>
<dbReference type="PANTHER" id="PTHR22814:SF287">
    <property type="entry name" value="COPPER TRANSPORT PROTEIN ATX1"/>
    <property type="match status" value="1"/>
</dbReference>
<keyword evidence="5" id="KW-0963">Cytoplasm</keyword>
<evidence type="ECO:0000256" key="3">
    <source>
        <dbReference type="ARBA" id="ARBA00010636"/>
    </source>
</evidence>
<dbReference type="Proteomes" id="UP001360560">
    <property type="component" value="Unassembled WGS sequence"/>
</dbReference>
<dbReference type="GO" id="GO:0006801">
    <property type="term" value="P:superoxide metabolic process"/>
    <property type="evidence" value="ECO:0007669"/>
    <property type="project" value="InterPro"/>
</dbReference>
<evidence type="ECO:0000313" key="11">
    <source>
        <dbReference type="EMBL" id="GMM34904.1"/>
    </source>
</evidence>
<dbReference type="InterPro" id="IPR036423">
    <property type="entry name" value="SOD-like_Cu/Zn_dom_sf"/>
</dbReference>
<keyword evidence="12" id="KW-1185">Reference proteome</keyword>
<dbReference type="PROSITE" id="PS50846">
    <property type="entry name" value="HMA_2"/>
    <property type="match status" value="1"/>
</dbReference>
<dbReference type="InterPro" id="IPR006121">
    <property type="entry name" value="HMA_dom"/>
</dbReference>
<comment type="caution">
    <text evidence="11">The sequence shown here is derived from an EMBL/GenBank/DDBJ whole genome shotgun (WGS) entry which is preliminary data.</text>
</comment>
<comment type="similarity">
    <text evidence="3">Belongs to the CCS1 family.</text>
</comment>
<feature type="domain" description="HMA" evidence="10">
    <location>
        <begin position="4"/>
        <end position="67"/>
    </location>
</feature>
<dbReference type="Pfam" id="PF00403">
    <property type="entry name" value="HMA"/>
    <property type="match status" value="1"/>
</dbReference>
<dbReference type="GO" id="GO:0046872">
    <property type="term" value="F:metal ion binding"/>
    <property type="evidence" value="ECO:0007669"/>
    <property type="project" value="UniProtKB-KW"/>
</dbReference>
<evidence type="ECO:0000259" key="10">
    <source>
        <dbReference type="PROSITE" id="PS50846"/>
    </source>
</evidence>
<evidence type="ECO:0000256" key="6">
    <source>
        <dbReference type="ARBA" id="ARBA00022723"/>
    </source>
</evidence>
<organism evidence="11 12">
    <name type="scientific">Saccharomycopsis crataegensis</name>
    <dbReference type="NCBI Taxonomy" id="43959"/>
    <lineage>
        <taxon>Eukaryota</taxon>
        <taxon>Fungi</taxon>
        <taxon>Dikarya</taxon>
        <taxon>Ascomycota</taxon>
        <taxon>Saccharomycotina</taxon>
        <taxon>Saccharomycetes</taxon>
        <taxon>Saccharomycopsidaceae</taxon>
        <taxon>Saccharomycopsis</taxon>
    </lineage>
</organism>
<dbReference type="GO" id="GO:0005737">
    <property type="term" value="C:cytoplasm"/>
    <property type="evidence" value="ECO:0007669"/>
    <property type="project" value="UniProtKB-SubCell"/>
</dbReference>
<dbReference type="SUPFAM" id="SSF55008">
    <property type="entry name" value="HMA, heavy metal-associated domain"/>
    <property type="match status" value="1"/>
</dbReference>
<evidence type="ECO:0000313" key="12">
    <source>
        <dbReference type="Proteomes" id="UP001360560"/>
    </source>
</evidence>
<dbReference type="RefSeq" id="XP_064851904.1">
    <property type="nucleotide sequence ID" value="XM_064995832.1"/>
</dbReference>
<protein>
    <recommendedName>
        <fullName evidence="4">Superoxide dismutase 1 copper chaperone</fullName>
    </recommendedName>
</protein>
<dbReference type="AlphaFoldDB" id="A0AAV5QKG6"/>
<gene>
    <name evidence="11" type="ORF">DASC09_022290</name>
</gene>
<evidence type="ECO:0000256" key="5">
    <source>
        <dbReference type="ARBA" id="ARBA00022490"/>
    </source>
</evidence>
<keyword evidence="8" id="KW-1015">Disulfide bond</keyword>
<comment type="subcellular location">
    <subcellularLocation>
        <location evidence="2">Cytoplasm</location>
    </subcellularLocation>
</comment>
<evidence type="ECO:0000256" key="2">
    <source>
        <dbReference type="ARBA" id="ARBA00004496"/>
    </source>
</evidence>
<proteinExistence type="inferred from homology"/>
<comment type="cofactor">
    <cofactor evidence="1">
        <name>Cu(2+)</name>
        <dbReference type="ChEBI" id="CHEBI:29036"/>
    </cofactor>
</comment>
<dbReference type="CDD" id="cd00371">
    <property type="entry name" value="HMA"/>
    <property type="match status" value="1"/>
</dbReference>
<keyword evidence="7" id="KW-0186">Copper</keyword>
<evidence type="ECO:0000256" key="9">
    <source>
        <dbReference type="ARBA" id="ARBA00023186"/>
    </source>
</evidence>
<dbReference type="GeneID" id="90072883"/>
<dbReference type="PANTHER" id="PTHR22814">
    <property type="entry name" value="COPPER TRANSPORT PROTEIN ATOX1-RELATED"/>
    <property type="match status" value="1"/>
</dbReference>
<dbReference type="SUPFAM" id="SSF49329">
    <property type="entry name" value="Cu,Zn superoxide dismutase-like"/>
    <property type="match status" value="1"/>
</dbReference>
<dbReference type="Gene3D" id="3.30.70.100">
    <property type="match status" value="1"/>
</dbReference>
<sequence>MADTFEAVYAVPMECNACVDAVSKALAGVDGVTRYDIDLRKQLVNVSGSAAPSKVVGAIQETGKDAIIRGTGKPESAAVAILESFDPRDNLAPVKGLARMVSVGEQSLLIDLTLNGMEKGVYYPSIRSSGNISNGAHSTGKTLRKLDPIIVNEKSDNLNSLFFGQSFVKVPLKISELIGRSVAISRKEDELSEDSLVGVVARSAGIWQNDKQVCSCTGKTIWQERSDAIHHGIKI</sequence>
<keyword evidence="6" id="KW-0479">Metal-binding</keyword>
<evidence type="ECO:0000256" key="1">
    <source>
        <dbReference type="ARBA" id="ARBA00001973"/>
    </source>
</evidence>
<evidence type="ECO:0000256" key="8">
    <source>
        <dbReference type="ARBA" id="ARBA00023157"/>
    </source>
</evidence>
<evidence type="ECO:0000256" key="4">
    <source>
        <dbReference type="ARBA" id="ARBA00016103"/>
    </source>
</evidence>
<dbReference type="Gene3D" id="2.60.40.200">
    <property type="entry name" value="Superoxide dismutase, copper/zinc binding domain"/>
    <property type="match status" value="1"/>
</dbReference>
<dbReference type="InterPro" id="IPR036163">
    <property type="entry name" value="HMA_dom_sf"/>
</dbReference>
<name>A0AAV5QKG6_9ASCO</name>
<keyword evidence="9" id="KW-0143">Chaperone</keyword>
<reference evidence="11 12" key="1">
    <citation type="journal article" date="2023" name="Elife">
        <title>Identification of key yeast species and microbe-microbe interactions impacting larval growth of Drosophila in the wild.</title>
        <authorList>
            <person name="Mure A."/>
            <person name="Sugiura Y."/>
            <person name="Maeda R."/>
            <person name="Honda K."/>
            <person name="Sakurai N."/>
            <person name="Takahashi Y."/>
            <person name="Watada M."/>
            <person name="Katoh T."/>
            <person name="Gotoh A."/>
            <person name="Gotoh Y."/>
            <person name="Taniguchi I."/>
            <person name="Nakamura K."/>
            <person name="Hayashi T."/>
            <person name="Katayama T."/>
            <person name="Uemura T."/>
            <person name="Hattori Y."/>
        </authorList>
    </citation>
    <scope>NUCLEOTIDE SEQUENCE [LARGE SCALE GENOMIC DNA]</scope>
    <source>
        <strain evidence="11 12">SC-9</strain>
    </source>
</reference>